<organism evidence="3 4">
    <name type="scientific">Odinarchaeota yellowstonii (strain LCB_4)</name>
    <dbReference type="NCBI Taxonomy" id="1841599"/>
    <lineage>
        <taxon>Archaea</taxon>
        <taxon>Promethearchaeati</taxon>
        <taxon>Candidatus Odinarchaeota</taxon>
        <taxon>Candidatus Odinarchaeia</taxon>
        <taxon>Candidatus Odinarchaeales</taxon>
        <taxon>Candidatus Odinarchaeaceae</taxon>
        <taxon>Candidatus Odinarchaeum</taxon>
    </lineage>
</organism>
<protein>
    <submittedName>
        <fullName evidence="3">MTH1187 family thiamine-binding protein</fullName>
    </submittedName>
</protein>
<reference evidence="3" key="1">
    <citation type="journal article" date="2017" name="Nature">
        <title>Asgard archaea illuminate the origin of eukaryotic cellular complexity.</title>
        <authorList>
            <person name="Zaremba-Niedzwiedzka K."/>
            <person name="Caceres E.F."/>
            <person name="Saw J.H."/>
            <person name="Backstrom D."/>
            <person name="Juzokaite L."/>
            <person name="Vancaester E."/>
            <person name="Seitz K.W."/>
            <person name="Anantharaman K."/>
            <person name="Starnawski P."/>
            <person name="Kjeldsen K.U."/>
            <person name="Scott M.B."/>
            <person name="Nunoura T."/>
            <person name="Banfield J.F."/>
            <person name="Schramm A."/>
            <person name="Baker B.J."/>
            <person name="Spang A."/>
            <person name="Ettema T.J.G."/>
        </authorList>
    </citation>
    <scope>NUCLEOTIDE SEQUENCE</scope>
    <source>
        <strain evidence="3">LCB_4</strain>
    </source>
</reference>
<sequence>MIIAEVSIVPLGTGSTSLSEYVAKAVSVLKSFKNIRVEVHSMGTVLEADDLDTIFAAVKKAHNEVFNMGVNRVLTQIKIDDRRDKPATIKSKIEAVMKNIG</sequence>
<dbReference type="GO" id="GO:0005829">
    <property type="term" value="C:cytosol"/>
    <property type="evidence" value="ECO:0007669"/>
    <property type="project" value="TreeGrafter"/>
</dbReference>
<dbReference type="PANTHER" id="PTHR33777:SF1">
    <property type="entry name" value="UPF0045 PROTEIN ECM15"/>
    <property type="match status" value="1"/>
</dbReference>
<dbReference type="InterPro" id="IPR002767">
    <property type="entry name" value="Thiamine_BP"/>
</dbReference>
<dbReference type="PANTHER" id="PTHR33777">
    <property type="entry name" value="UPF0045 PROTEIN ECM15"/>
    <property type="match status" value="1"/>
</dbReference>
<dbReference type="Proteomes" id="UP000186851">
    <property type="component" value="Chromosome"/>
</dbReference>
<reference evidence="3" key="2">
    <citation type="journal article" date="2022" name="Nat. Microbiol.">
        <title>A closed Candidatus Odinarchaeum chromosome exposes Asgard archaeal viruses.</title>
        <authorList>
            <person name="Tamarit D."/>
            <person name="Caceres E.F."/>
            <person name="Krupovic M."/>
            <person name="Nijland R."/>
            <person name="Eme L."/>
            <person name="Robinson N.P."/>
            <person name="Ettema T.J.G."/>
        </authorList>
    </citation>
    <scope>NUCLEOTIDE SEQUENCE</scope>
    <source>
        <strain evidence="3">LCB_4</strain>
    </source>
</reference>
<dbReference type="EMBL" id="CP091871">
    <property type="protein sequence ID" value="WEU40216.1"/>
    <property type="molecule type" value="Genomic_DNA"/>
</dbReference>
<dbReference type="NCBIfam" id="TIGR00106">
    <property type="entry name" value="MTH1187 family thiamine-binding protein"/>
    <property type="match status" value="1"/>
</dbReference>
<feature type="domain" description="Thiamine-binding protein" evidence="2">
    <location>
        <begin position="4"/>
        <end position="96"/>
    </location>
</feature>
<proteinExistence type="inferred from homology"/>
<dbReference type="AlphaFoldDB" id="A0AAF0D217"/>
<dbReference type="Gene3D" id="3.30.70.930">
    <property type="match status" value="1"/>
</dbReference>
<dbReference type="Pfam" id="PF01910">
    <property type="entry name" value="Thiamine_BP"/>
    <property type="match status" value="1"/>
</dbReference>
<evidence type="ECO:0000259" key="2">
    <source>
        <dbReference type="Pfam" id="PF01910"/>
    </source>
</evidence>
<gene>
    <name evidence="3" type="ORF">OdinLCB4_007035</name>
</gene>
<evidence type="ECO:0000256" key="1">
    <source>
        <dbReference type="ARBA" id="ARBA00010272"/>
    </source>
</evidence>
<evidence type="ECO:0000313" key="4">
    <source>
        <dbReference type="Proteomes" id="UP000186851"/>
    </source>
</evidence>
<dbReference type="KEGG" id="oyw:OdinLCB4_007035"/>
<accession>A0AAF0D217</accession>
<comment type="similarity">
    <text evidence="1">Belongs to the UPF0045 family.</text>
</comment>
<dbReference type="InterPro" id="IPR029756">
    <property type="entry name" value="MTH1187/YkoF-like"/>
</dbReference>
<evidence type="ECO:0000313" key="3">
    <source>
        <dbReference type="EMBL" id="WEU40216.1"/>
    </source>
</evidence>
<dbReference type="SUPFAM" id="SSF89957">
    <property type="entry name" value="MTH1187/YkoF-like"/>
    <property type="match status" value="1"/>
</dbReference>
<dbReference type="InterPro" id="IPR051614">
    <property type="entry name" value="UPF0045_domain"/>
</dbReference>
<name>A0AAF0D217_ODILC</name>